<feature type="non-terminal residue" evidence="16">
    <location>
        <position position="1"/>
    </location>
</feature>
<evidence type="ECO:0000256" key="7">
    <source>
        <dbReference type="ARBA" id="ARBA00022807"/>
    </source>
</evidence>
<evidence type="ECO:0000256" key="5">
    <source>
        <dbReference type="ARBA" id="ARBA00022786"/>
    </source>
</evidence>
<comment type="function">
    <text evidence="8">Ubiquitin hydrolase that can remove conjugated ubiquitin from AXIN1 and AXIN2, thereby acting as a regulator of Wnt signaling pathway. Acts as an activator of the Wnt signaling pathway downstream of the beta-catenin destruction complex by deubiquitinating and stabilizing AXIN1 and AXIN2, leading to promote nuclear accumulation of AXIN1 and AXIN2 and positively regulate beta-catenin (CTNBB1)-mediated transcription. Recognizes and hydrolyzes the peptide bond at the C-terminal Gly of ubiquitin. Involved in the processing of poly-ubiquitin precursors as well as that of ubiquitinated proteins.</text>
</comment>
<comment type="subunit">
    <text evidence="9">Interacts with AXIN1 and AXIN2.</text>
</comment>
<evidence type="ECO:0000256" key="13">
    <source>
        <dbReference type="ARBA" id="ARBA00082193"/>
    </source>
</evidence>
<proteinExistence type="inferred from homology"/>
<dbReference type="Gene3D" id="3.90.70.10">
    <property type="entry name" value="Cysteine proteinases"/>
    <property type="match status" value="1"/>
</dbReference>
<evidence type="ECO:0000256" key="8">
    <source>
        <dbReference type="ARBA" id="ARBA00053751"/>
    </source>
</evidence>
<dbReference type="InterPro" id="IPR018200">
    <property type="entry name" value="USP_CS"/>
</dbReference>
<dbReference type="SUPFAM" id="SSF48371">
    <property type="entry name" value="ARM repeat"/>
    <property type="match status" value="1"/>
</dbReference>
<keyword evidence="5" id="KW-0833">Ubl conjugation pathway</keyword>
<dbReference type="Pfam" id="PF12030">
    <property type="entry name" value="DUF3517"/>
    <property type="match status" value="1"/>
</dbReference>
<evidence type="ECO:0000256" key="4">
    <source>
        <dbReference type="ARBA" id="ARBA00022670"/>
    </source>
</evidence>
<evidence type="ECO:0000256" key="10">
    <source>
        <dbReference type="ARBA" id="ARBA00071646"/>
    </source>
</evidence>
<dbReference type="EMBL" id="BEZZ01001501">
    <property type="protein sequence ID" value="GCC19074.1"/>
    <property type="molecule type" value="Genomic_DNA"/>
</dbReference>
<dbReference type="InterPro" id="IPR021905">
    <property type="entry name" value="DUF3517"/>
</dbReference>
<dbReference type="OrthoDB" id="289038at2759"/>
<keyword evidence="17" id="KW-1185">Reference proteome</keyword>
<dbReference type="STRING" id="137246.A0A401RLV6"/>
<dbReference type="InterPro" id="IPR038765">
    <property type="entry name" value="Papain-like_cys_pep_sf"/>
</dbReference>
<feature type="compositionally biased region" description="Polar residues" evidence="14">
    <location>
        <begin position="1860"/>
        <end position="1870"/>
    </location>
</feature>
<dbReference type="GO" id="GO:0016579">
    <property type="term" value="P:protein deubiquitination"/>
    <property type="evidence" value="ECO:0007669"/>
    <property type="project" value="InterPro"/>
</dbReference>
<dbReference type="PROSITE" id="PS50235">
    <property type="entry name" value="USP_3"/>
    <property type="match status" value="1"/>
</dbReference>
<keyword evidence="7" id="KW-0788">Thiol protease</keyword>
<organism evidence="16 17">
    <name type="scientific">Chiloscyllium punctatum</name>
    <name type="common">Brownbanded bambooshark</name>
    <name type="synonym">Hemiscyllium punctatum</name>
    <dbReference type="NCBI Taxonomy" id="137246"/>
    <lineage>
        <taxon>Eukaryota</taxon>
        <taxon>Metazoa</taxon>
        <taxon>Chordata</taxon>
        <taxon>Craniata</taxon>
        <taxon>Vertebrata</taxon>
        <taxon>Chondrichthyes</taxon>
        <taxon>Elasmobranchii</taxon>
        <taxon>Galeomorphii</taxon>
        <taxon>Galeoidea</taxon>
        <taxon>Orectolobiformes</taxon>
        <taxon>Hemiscylliidae</taxon>
        <taxon>Chiloscyllium</taxon>
    </lineage>
</organism>
<evidence type="ECO:0000313" key="16">
    <source>
        <dbReference type="EMBL" id="GCC19074.1"/>
    </source>
</evidence>
<dbReference type="PROSITE" id="PS00972">
    <property type="entry name" value="USP_1"/>
    <property type="match status" value="1"/>
</dbReference>
<comment type="similarity">
    <text evidence="2">Belongs to the peptidase C19 family.</text>
</comment>
<evidence type="ECO:0000259" key="15">
    <source>
        <dbReference type="PROSITE" id="PS50235"/>
    </source>
</evidence>
<evidence type="ECO:0000256" key="6">
    <source>
        <dbReference type="ARBA" id="ARBA00022801"/>
    </source>
</evidence>
<evidence type="ECO:0000256" key="11">
    <source>
        <dbReference type="ARBA" id="ARBA00075200"/>
    </source>
</evidence>
<dbReference type="Pfam" id="PF00443">
    <property type="entry name" value="UCH"/>
    <property type="match status" value="1"/>
</dbReference>
<evidence type="ECO:0000256" key="1">
    <source>
        <dbReference type="ARBA" id="ARBA00000707"/>
    </source>
</evidence>
<dbReference type="Proteomes" id="UP000287033">
    <property type="component" value="Unassembled WGS sequence"/>
</dbReference>
<gene>
    <name evidence="16" type="ORF">chiPu_0018196</name>
</gene>
<dbReference type="GO" id="GO:0005829">
    <property type="term" value="C:cytosol"/>
    <property type="evidence" value="ECO:0007669"/>
    <property type="project" value="TreeGrafter"/>
</dbReference>
<dbReference type="PANTHER" id="PTHR24006:SF827">
    <property type="entry name" value="UBIQUITIN CARBOXYL-TERMINAL HYDROLASE 34"/>
    <property type="match status" value="1"/>
</dbReference>
<dbReference type="EC" id="3.4.19.12" evidence="3"/>
<dbReference type="PROSITE" id="PS00973">
    <property type="entry name" value="USP_2"/>
    <property type="match status" value="1"/>
</dbReference>
<feature type="compositionally biased region" description="Basic and acidic residues" evidence="14">
    <location>
        <begin position="1830"/>
        <end position="1841"/>
    </location>
</feature>
<protein>
    <recommendedName>
        <fullName evidence="10">Ubiquitin carboxyl-terminal hydrolase 34</fullName>
        <ecNumber evidence="3">3.4.19.12</ecNumber>
    </recommendedName>
    <alternativeName>
        <fullName evidence="13">Deubiquitinating enzyme 34</fullName>
    </alternativeName>
    <alternativeName>
        <fullName evidence="11">Ubiquitin thioesterase 34</fullName>
    </alternativeName>
    <alternativeName>
        <fullName evidence="12">Ubiquitin-specific-processing protease 34</fullName>
    </alternativeName>
</protein>
<comment type="caution">
    <text evidence="16">The sequence shown here is derived from an EMBL/GenBank/DDBJ whole genome shotgun (WGS) entry which is preliminary data.</text>
</comment>
<evidence type="ECO:0000256" key="12">
    <source>
        <dbReference type="ARBA" id="ARBA00078965"/>
    </source>
</evidence>
<accession>A0A401RLV6</accession>
<dbReference type="GO" id="GO:0004843">
    <property type="term" value="F:cysteine-type deubiquitinase activity"/>
    <property type="evidence" value="ECO:0007669"/>
    <property type="project" value="UniProtKB-EC"/>
</dbReference>
<evidence type="ECO:0000256" key="9">
    <source>
        <dbReference type="ARBA" id="ARBA00064116"/>
    </source>
</evidence>
<dbReference type="GO" id="GO:0009966">
    <property type="term" value="P:regulation of signal transduction"/>
    <property type="evidence" value="ECO:0007669"/>
    <property type="project" value="UniProtKB-ARBA"/>
</dbReference>
<feature type="region of interest" description="Disordered" evidence="14">
    <location>
        <begin position="1956"/>
        <end position="1977"/>
    </location>
</feature>
<feature type="compositionally biased region" description="Basic and acidic residues" evidence="14">
    <location>
        <begin position="1887"/>
        <end position="1912"/>
    </location>
</feature>
<dbReference type="GO" id="GO:0006508">
    <property type="term" value="P:proteolysis"/>
    <property type="evidence" value="ECO:0007669"/>
    <property type="project" value="UniProtKB-KW"/>
</dbReference>
<sequence>GSDVLCWKDLLRLKSPHKLLYALEIIEALGKPNRRIRRASTGSYSDLYPDSDDSSEDQIENSKNSWSCKFVAAGGLQQLLEIFLSGILEPKEQESWTVWQLDCLACLLKLMCQFAVDPVDLDLAYHDIYAWSGISDSHRKRTWPGKSRKGAGDHGKGLHIPRLTEVFLGLVHGSSLIYRLMSVAYTYSNLAHRVLKAQSDHRSRHEVTHYAMWLLVSWAHCCSLVKSSLADSEHLHEWLKKLTLLVPETSVRHEACNGLYKLCLSGLDGGESINRSFLLLAASTLLKFLPDAQALKPVRELDYEEEPLLRAGCKEYFWLLCKLIDNIHVKDASQTTLLDLDALARHLADCIRSREILDQQDSNIEDDGLTGLLRLCTVVIKHKPPFKFSREGQEFLRDVFNLLFLLPSLKDRQQPKCKSHSSRAAAYDLLVEMVKGSAENYRLLHNWVMAQHMQSSHAPYKWDYWPHDDVRAECRFVGLTNLGATCYLASTIQQLYMIPEARQAIFTAKYSDDIKHKTTLLELQKMFTYLMESERKAYNPRPFCKTYTMDKQPLNTGEQKDMTEFFTDLITKIEEMSPELKDTVKSLFGGVITNNVVSLDCEHVSQTAEEFYTVRCQVADMKNIYESLDEVTIKDTLEGDNMYTCSQCGKKVRAEKRACFKKLPRILSFNTMRYTFNMVTMMKEKVNTHFSFPLRLDMTPYTEDYLMGKTDRVDGFKENGEVKQSESFEYDLIGVTVHTGTADGGHYYSFIRDIVNLHAYKNNKWYLFNDAEVKPFDSTQLASECFGGEMTTKTYDSVTDKFMDFSFEKTHSAYMLFYKRVDTEEENGKEYSFDVSPELLEWIWHDNMQFLQDKNIFEHTYFGFMWQLCSSIPSTLPDPKAVSLMTAKLSTSFVLETFIHSKEKPTMLQWIELLTKQFNNSQAACEWFLDRMADDDWWPMQILIKCPNQIVRQMFQRLCIHVIQRLRPVHAHLYLQPGMEDGSDDMDGPVEDIGSRSCVTRFVKTLLSIMEHGVKPHSKHLTEYFAFLFEFAKMGEEESQFLLSLQAISTMVHFYMGTKGPENQFPQPQVEVLSEEEGEEEEEEEDILSLTEEKYRPAALEKMIALIALLVEQSRSERHLTLSQNDMAALTGGKVSSIDIELGFPFLFQHIRDGINIRQTCNLIFSLCRYNNRLSEHIVSMLFTSIAKLTPEAAQPFFKLLSMLMEFAGGPPGMPPFASCILQRIWEVIEYNPSQCLDWLAMQTPRNKLAHSWVLQNMENWVERFLLAHNYPRVRTSAAYLLVSLIPSNSFRQMFRSTRSLHNPTRDLPLSPDTTVVLHQVYNILLGLLSRAKLYVDAAVHGTTKLVPYFSFMTYCLVSKTEKLMFSSYFMDLWNLFQPKLSEPAIATNHNKQALLIFWYNVCVDCPENVRFIVQNPIVTKNIAFNYILADHDDQDVVLFNRGMLPAYYGILRLCCEQSSAFTRQLASHQNIQWAFKNLTPHASQYPAAVEELFNLMQLFVAQRQDMREEELEDVKQFKKTTISCYLRCLDGRSCWTTLISAFRILLETDEDRLLVVFNRGLILMTEHNHCTCHHSSIPMSLGPYFPCRENIKLMGGKNNIRPPRPELNMCLLPTMVETSKGKDDVYDRVLLDYFLSYHQFIHLLCRVAVNCEKFTETLVKLSVLIAYEGLPLHLALFPKLWTEIYQSQSPMAKNCVKLLCDEPVFAEYIKCILMDERICLNNNAVYTFLACFLPKVQNQVFSSSNCSSLINNLITNLINEYHNLEPELLGQRVEISKVGAILNGDLRALALLLSIHTPKLLDSALIQTLQGLLNKCRTCQQQRSALQEQEAKERKTKDDEGATPVKRRRVSSDEEHPLDNSTGHSTPSDTRTEPREALTPASTSDTETRDSAVIDPGTEHDPPTPDPISVKEDKMEFSSGARETLISNRPQDCLEQLQGEDSVEDCKVVKELLNSEKETNVNEDDSDSPSTPPPVTTILSDLTDLRNCEAQNLPFDPETTLSSSCTHSRGLFNMQQQDLLDNLCRTIESTISAVTRILSRGNQPTS</sequence>
<dbReference type="InterPro" id="IPR028889">
    <property type="entry name" value="USP"/>
</dbReference>
<dbReference type="OMA" id="FVAQCMN"/>
<evidence type="ECO:0000256" key="3">
    <source>
        <dbReference type="ARBA" id="ARBA00012759"/>
    </source>
</evidence>
<reference evidence="16 17" key="1">
    <citation type="journal article" date="2018" name="Nat. Ecol. Evol.">
        <title>Shark genomes provide insights into elasmobranch evolution and the origin of vertebrates.</title>
        <authorList>
            <person name="Hara Y"/>
            <person name="Yamaguchi K"/>
            <person name="Onimaru K"/>
            <person name="Kadota M"/>
            <person name="Koyanagi M"/>
            <person name="Keeley SD"/>
            <person name="Tatsumi K"/>
            <person name="Tanaka K"/>
            <person name="Motone F"/>
            <person name="Kageyama Y"/>
            <person name="Nozu R"/>
            <person name="Adachi N"/>
            <person name="Nishimura O"/>
            <person name="Nakagawa R"/>
            <person name="Tanegashima C"/>
            <person name="Kiyatake I"/>
            <person name="Matsumoto R"/>
            <person name="Murakumo K"/>
            <person name="Nishida K"/>
            <person name="Terakita A"/>
            <person name="Kuratani S"/>
            <person name="Sato K"/>
            <person name="Hyodo S Kuraku.S."/>
        </authorList>
    </citation>
    <scope>NUCLEOTIDE SEQUENCE [LARGE SCALE GENOMIC DNA]</scope>
</reference>
<dbReference type="InterPro" id="IPR016024">
    <property type="entry name" value="ARM-type_fold"/>
</dbReference>
<evidence type="ECO:0000256" key="2">
    <source>
        <dbReference type="ARBA" id="ARBA00009085"/>
    </source>
</evidence>
<dbReference type="InterPro" id="IPR050164">
    <property type="entry name" value="Peptidase_C19"/>
</dbReference>
<dbReference type="CDD" id="cd02659">
    <property type="entry name" value="peptidase_C19C"/>
    <property type="match status" value="1"/>
</dbReference>
<feature type="region of interest" description="Disordered" evidence="14">
    <location>
        <begin position="1828"/>
        <end position="1912"/>
    </location>
</feature>
<keyword evidence="6" id="KW-0378">Hydrolase</keyword>
<dbReference type="GO" id="GO:0005634">
    <property type="term" value="C:nucleus"/>
    <property type="evidence" value="ECO:0007669"/>
    <property type="project" value="TreeGrafter"/>
</dbReference>
<feature type="domain" description="USP" evidence="15">
    <location>
        <begin position="477"/>
        <end position="821"/>
    </location>
</feature>
<dbReference type="InterPro" id="IPR001394">
    <property type="entry name" value="Peptidase_C19_UCH"/>
</dbReference>
<dbReference type="FunFam" id="3.90.70.10:FF:000014">
    <property type="entry name" value="Ubiquitin carboxyl-terminal hydrolase 34"/>
    <property type="match status" value="1"/>
</dbReference>
<dbReference type="SUPFAM" id="SSF54001">
    <property type="entry name" value="Cysteine proteinases"/>
    <property type="match status" value="1"/>
</dbReference>
<name>A0A401RLV6_CHIPU</name>
<dbReference type="PANTHER" id="PTHR24006">
    <property type="entry name" value="UBIQUITIN CARBOXYL-TERMINAL HYDROLASE"/>
    <property type="match status" value="1"/>
</dbReference>
<comment type="catalytic activity">
    <reaction evidence="1">
        <text>Thiol-dependent hydrolysis of ester, thioester, amide, peptide and isopeptide bonds formed by the C-terminal Gly of ubiquitin (a 76-residue protein attached to proteins as an intracellular targeting signal).</text>
        <dbReference type="EC" id="3.4.19.12"/>
    </reaction>
</comment>
<evidence type="ECO:0000313" key="17">
    <source>
        <dbReference type="Proteomes" id="UP000287033"/>
    </source>
</evidence>
<evidence type="ECO:0000256" key="14">
    <source>
        <dbReference type="SAM" id="MobiDB-lite"/>
    </source>
</evidence>
<keyword evidence="4" id="KW-0645">Protease</keyword>